<evidence type="ECO:0000259" key="5">
    <source>
        <dbReference type="Pfam" id="PF13407"/>
    </source>
</evidence>
<dbReference type="PANTHER" id="PTHR30036">
    <property type="entry name" value="D-XYLOSE-BINDING PERIPLASMIC PROTEIN"/>
    <property type="match status" value="1"/>
</dbReference>
<feature type="region of interest" description="Disordered" evidence="3">
    <location>
        <begin position="60"/>
        <end position="82"/>
    </location>
</feature>
<evidence type="ECO:0000256" key="1">
    <source>
        <dbReference type="ARBA" id="ARBA00004196"/>
    </source>
</evidence>
<dbReference type="Pfam" id="PF13407">
    <property type="entry name" value="Peripla_BP_4"/>
    <property type="match status" value="1"/>
</dbReference>
<dbReference type="PANTHER" id="PTHR30036:SF1">
    <property type="entry name" value="D-XYLOSE-BINDING PERIPLASMIC PROTEIN"/>
    <property type="match status" value="1"/>
</dbReference>
<evidence type="ECO:0000313" key="6">
    <source>
        <dbReference type="EMBL" id="MDT0260688.1"/>
    </source>
</evidence>
<evidence type="ECO:0000313" key="7">
    <source>
        <dbReference type="Proteomes" id="UP001183176"/>
    </source>
</evidence>
<dbReference type="Proteomes" id="UP001183176">
    <property type="component" value="Unassembled WGS sequence"/>
</dbReference>
<keyword evidence="7" id="KW-1185">Reference proteome</keyword>
<comment type="subcellular location">
    <subcellularLocation>
        <location evidence="1">Cell envelope</location>
    </subcellularLocation>
</comment>
<dbReference type="InterPro" id="IPR050555">
    <property type="entry name" value="Bact_Solute-Bind_Prot2"/>
</dbReference>
<reference evidence="7" key="1">
    <citation type="submission" date="2023-07" db="EMBL/GenBank/DDBJ databases">
        <title>30 novel species of actinomycetes from the DSMZ collection.</title>
        <authorList>
            <person name="Nouioui I."/>
        </authorList>
    </citation>
    <scope>NUCLEOTIDE SEQUENCE [LARGE SCALE GENOMIC DNA]</scope>
    <source>
        <strain evidence="7">DSM 44399</strain>
    </source>
</reference>
<dbReference type="Gene3D" id="3.40.50.2300">
    <property type="match status" value="2"/>
</dbReference>
<dbReference type="SUPFAM" id="SSF53822">
    <property type="entry name" value="Periplasmic binding protein-like I"/>
    <property type="match status" value="1"/>
</dbReference>
<sequence length="409" mass="40701">MRKSAIGLLVVGAATSLALSGCSSSKKTTSDVTSAAGGAASSATSAAGSAASSATGSMSASMSASASDSGSGTGSGTGGGTVDGKGAKVGIILPDTQSSNRWVSADPDALKADCAKANLKCDIQNAGGSAAKQKTIAGQMAASGVKVIMLVNLDAASGATIEQQAKKNGVITIDYDRLTPGGGAALYVSFDNTKVGELQGKALTECSQVKGKPAVKYVDINGAPTDNNATLFKQGYDSVLSKTSGWTKVGDQTGNWDAPTAGRVFNSFIQKNPDIGAVMVANDTMAGAVITNLTNLHLAGKVAVGGQDASPAGLQQILAGNQCFTIYKPSTGEAGPAVNAAAQLANGQIPTTTSKIEDPKTHQMVPAILATPIAITKANVAEPINAGYTAKDQVCTAKYAAMCTAAGIK</sequence>
<organism evidence="6 7">
    <name type="scientific">Jatrophihabitans lederbergiae</name>
    <dbReference type="NCBI Taxonomy" id="3075547"/>
    <lineage>
        <taxon>Bacteria</taxon>
        <taxon>Bacillati</taxon>
        <taxon>Actinomycetota</taxon>
        <taxon>Actinomycetes</taxon>
        <taxon>Jatrophihabitantales</taxon>
        <taxon>Jatrophihabitantaceae</taxon>
        <taxon>Jatrophihabitans</taxon>
    </lineage>
</organism>
<evidence type="ECO:0000256" key="4">
    <source>
        <dbReference type="SAM" id="SignalP"/>
    </source>
</evidence>
<feature type="compositionally biased region" description="Gly residues" evidence="3">
    <location>
        <begin position="71"/>
        <end position="82"/>
    </location>
</feature>
<dbReference type="InterPro" id="IPR028082">
    <property type="entry name" value="Peripla_BP_I"/>
</dbReference>
<protein>
    <submittedName>
        <fullName evidence="6">Substrate-binding domain-containing protein</fullName>
    </submittedName>
</protein>
<dbReference type="RefSeq" id="WP_311421845.1">
    <property type="nucleotide sequence ID" value="NZ_JAVREH010000004.1"/>
</dbReference>
<feature type="domain" description="Periplasmic binding protein" evidence="5">
    <location>
        <begin position="94"/>
        <end position="348"/>
    </location>
</feature>
<feature type="signal peptide" evidence="4">
    <location>
        <begin position="1"/>
        <end position="20"/>
    </location>
</feature>
<keyword evidence="2 4" id="KW-0732">Signal</keyword>
<dbReference type="PROSITE" id="PS51257">
    <property type="entry name" value="PROKAR_LIPOPROTEIN"/>
    <property type="match status" value="1"/>
</dbReference>
<dbReference type="InterPro" id="IPR025997">
    <property type="entry name" value="SBP_2_dom"/>
</dbReference>
<evidence type="ECO:0000256" key="2">
    <source>
        <dbReference type="ARBA" id="ARBA00022729"/>
    </source>
</evidence>
<name>A0ABU2J6R0_9ACTN</name>
<feature type="chain" id="PRO_5045135240" evidence="4">
    <location>
        <begin position="21"/>
        <end position="409"/>
    </location>
</feature>
<evidence type="ECO:0000256" key="3">
    <source>
        <dbReference type="SAM" id="MobiDB-lite"/>
    </source>
</evidence>
<dbReference type="EMBL" id="JAVREH010000004">
    <property type="protein sequence ID" value="MDT0260688.1"/>
    <property type="molecule type" value="Genomic_DNA"/>
</dbReference>
<comment type="caution">
    <text evidence="6">The sequence shown here is derived from an EMBL/GenBank/DDBJ whole genome shotgun (WGS) entry which is preliminary data.</text>
</comment>
<feature type="compositionally biased region" description="Low complexity" evidence="3">
    <location>
        <begin position="60"/>
        <end position="70"/>
    </location>
</feature>
<accession>A0ABU2J6R0</accession>
<gene>
    <name evidence="6" type="ORF">RM423_04700</name>
</gene>
<proteinExistence type="predicted"/>